<feature type="region of interest" description="Disordered" evidence="1">
    <location>
        <begin position="298"/>
        <end position="327"/>
    </location>
</feature>
<feature type="signal peptide" evidence="2">
    <location>
        <begin position="1"/>
        <end position="18"/>
    </location>
</feature>
<feature type="chain" id="PRO_5038941625" evidence="2">
    <location>
        <begin position="19"/>
        <end position="327"/>
    </location>
</feature>
<dbReference type="RefSeq" id="WP_181614474.1">
    <property type="nucleotide sequence ID" value="NZ_BAABAM010000011.1"/>
</dbReference>
<feature type="region of interest" description="Disordered" evidence="1">
    <location>
        <begin position="31"/>
        <end position="53"/>
    </location>
</feature>
<accession>A0A7W0CR28</accession>
<evidence type="ECO:0000313" key="4">
    <source>
        <dbReference type="Proteomes" id="UP000530928"/>
    </source>
</evidence>
<evidence type="ECO:0000256" key="2">
    <source>
        <dbReference type="SAM" id="SignalP"/>
    </source>
</evidence>
<keyword evidence="2" id="KW-0732">Signal</keyword>
<sequence length="327" mass="33309">MRFLILAALVVTMALATAGGLLVTSTVSHESATPPRESYLPVAQPSATPTPTTTTAKYTLVTKVVKKKDVSSLEVSIKYGAAGRFTVRQKVCKGSSCRTVTSSIPVTTGAATKTIKLGKGSYRLSGKPKVTVKVLPWPTRTVTATPKVTATATVTTGPTVTQSVTGPTTTITVSATVTITATATATATSTVTATVTETPSGGTTTTVTVTTAPPPNAGCDAPWNPYRYHFCTTEPTAVITSLAPELCTYFQCLTSPLPAPTAGQRLMACTDGKILWSTPSPSPDPCANNGALKGDVLVAPEPSAGAQGLTAATGTPTPTLTPAPPGQ</sequence>
<evidence type="ECO:0000313" key="3">
    <source>
        <dbReference type="EMBL" id="MBA2895776.1"/>
    </source>
</evidence>
<feature type="compositionally biased region" description="Low complexity" evidence="1">
    <location>
        <begin position="304"/>
        <end position="318"/>
    </location>
</feature>
<keyword evidence="4" id="KW-1185">Reference proteome</keyword>
<comment type="caution">
    <text evidence="3">The sequence shown here is derived from an EMBL/GenBank/DDBJ whole genome shotgun (WGS) entry which is preliminary data.</text>
</comment>
<reference evidence="3 4" key="1">
    <citation type="submission" date="2020-07" db="EMBL/GenBank/DDBJ databases">
        <title>Genomic Encyclopedia of Type Strains, Phase IV (KMG-IV): sequencing the most valuable type-strain genomes for metagenomic binning, comparative biology and taxonomic classification.</title>
        <authorList>
            <person name="Goeker M."/>
        </authorList>
    </citation>
    <scope>NUCLEOTIDE SEQUENCE [LARGE SCALE GENOMIC DNA]</scope>
    <source>
        <strain evidence="3 4">DSM 45533</strain>
    </source>
</reference>
<evidence type="ECO:0000256" key="1">
    <source>
        <dbReference type="SAM" id="MobiDB-lite"/>
    </source>
</evidence>
<name>A0A7W0CR28_9ACTN</name>
<protein>
    <submittedName>
        <fullName evidence="3">Uncharacterized protein</fullName>
    </submittedName>
</protein>
<dbReference type="Proteomes" id="UP000530928">
    <property type="component" value="Unassembled WGS sequence"/>
</dbReference>
<feature type="compositionally biased region" description="Low complexity" evidence="1">
    <location>
        <begin position="42"/>
        <end position="53"/>
    </location>
</feature>
<organism evidence="3 4">
    <name type="scientific">Nonomuraea soli</name>
    <dbReference type="NCBI Taxonomy" id="1032476"/>
    <lineage>
        <taxon>Bacteria</taxon>
        <taxon>Bacillati</taxon>
        <taxon>Actinomycetota</taxon>
        <taxon>Actinomycetes</taxon>
        <taxon>Streptosporangiales</taxon>
        <taxon>Streptosporangiaceae</taxon>
        <taxon>Nonomuraea</taxon>
    </lineage>
</organism>
<proteinExistence type="predicted"/>
<dbReference type="AlphaFoldDB" id="A0A7W0CR28"/>
<gene>
    <name evidence="3" type="ORF">HNR30_007162</name>
</gene>
<dbReference type="EMBL" id="JACDUR010000007">
    <property type="protein sequence ID" value="MBA2895776.1"/>
    <property type="molecule type" value="Genomic_DNA"/>
</dbReference>